<organism evidence="1 2">
    <name type="scientific">Eubacterium callanderi</name>
    <dbReference type="NCBI Taxonomy" id="53442"/>
    <lineage>
        <taxon>Bacteria</taxon>
        <taxon>Bacillati</taxon>
        <taxon>Bacillota</taxon>
        <taxon>Clostridia</taxon>
        <taxon>Eubacteriales</taxon>
        <taxon>Eubacteriaceae</taxon>
        <taxon>Eubacterium</taxon>
    </lineage>
</organism>
<dbReference type="KEGG" id="elm:ELI_1196"/>
<dbReference type="Proteomes" id="UP000006873">
    <property type="component" value="Chromosome"/>
</dbReference>
<evidence type="ECO:0000313" key="1">
    <source>
        <dbReference type="EMBL" id="ADO36184.1"/>
    </source>
</evidence>
<keyword evidence="2" id="KW-1185">Reference proteome</keyword>
<reference key="1">
    <citation type="submission" date="2010-09" db="EMBL/GenBank/DDBJ databases">
        <authorList>
            <person name="Roh H."/>
            <person name="Ko H.-J."/>
            <person name="Kim D."/>
            <person name="Choi D.G."/>
            <person name="Park S."/>
            <person name="Kim S."/>
            <person name="Kim K.H."/>
            <person name="Chang I.S."/>
            <person name="Choi I.-G."/>
        </authorList>
    </citation>
    <scope>NUCLEOTIDE SEQUENCE</scope>
    <source>
        <strain>KIST612</strain>
    </source>
</reference>
<evidence type="ECO:0000313" key="2">
    <source>
        <dbReference type="Proteomes" id="UP000006873"/>
    </source>
</evidence>
<name>E3GKU2_9FIRM</name>
<dbReference type="AlphaFoldDB" id="E3GKU2"/>
<gene>
    <name evidence="1" type="ordered locus">ELI_1196</name>
</gene>
<dbReference type="HOGENOM" id="CLU_3328042_0_0_9"/>
<dbReference type="EMBL" id="CP002273">
    <property type="protein sequence ID" value="ADO36184.1"/>
    <property type="molecule type" value="Genomic_DNA"/>
</dbReference>
<accession>E3GKU2</accession>
<reference evidence="1 2" key="2">
    <citation type="journal article" date="2011" name="J. Bacteriol.">
        <title>Complete genome sequence of a carbon monoxide-utilizing acetogen, Eubacterium limosum KIST612.</title>
        <authorList>
            <person name="Roh H."/>
            <person name="Ko H.J."/>
            <person name="Kim D."/>
            <person name="Choi D.G."/>
            <person name="Park S."/>
            <person name="Kim S."/>
            <person name="Chang I.S."/>
            <person name="Choi I.G."/>
        </authorList>
    </citation>
    <scope>NUCLEOTIDE SEQUENCE [LARGE SCALE GENOMIC DNA]</scope>
    <source>
        <strain evidence="1 2">KIST612</strain>
    </source>
</reference>
<proteinExistence type="predicted"/>
<sequence length="38" mass="4384">MKINNFHKMPPVNHKFTFIIPYLCPGDGGVIQSLRKEI</sequence>
<protein>
    <submittedName>
        <fullName evidence="1">Uncharacterized protein</fullName>
    </submittedName>
</protein>